<dbReference type="PANTHER" id="PTHR10422">
    <property type="entry name" value="CYTOCHROME C OXIDASE SUBUNIT 1"/>
    <property type="match status" value="1"/>
</dbReference>
<gene>
    <name evidence="5" type="ORF">FBFR_14375</name>
</gene>
<evidence type="ECO:0000313" key="5">
    <source>
        <dbReference type="EMBL" id="OAB25687.1"/>
    </source>
</evidence>
<feature type="transmembrane region" description="Helical" evidence="2">
    <location>
        <begin position="477"/>
        <end position="497"/>
    </location>
</feature>
<evidence type="ECO:0000313" key="6">
    <source>
        <dbReference type="Proteomes" id="UP000077164"/>
    </source>
</evidence>
<feature type="transmembrane region" description="Helical" evidence="2">
    <location>
        <begin position="378"/>
        <end position="398"/>
    </location>
</feature>
<comment type="caution">
    <text evidence="5">The sequence shown here is derived from an EMBL/GenBank/DDBJ whole genome shotgun (WGS) entry which is preliminary data.</text>
</comment>
<feature type="chain" id="PRO_5007893064" evidence="3">
    <location>
        <begin position="33"/>
        <end position="722"/>
    </location>
</feature>
<dbReference type="PROSITE" id="PS50855">
    <property type="entry name" value="COX1"/>
    <property type="match status" value="1"/>
</dbReference>
<feature type="transmembrane region" description="Helical" evidence="2">
    <location>
        <begin position="452"/>
        <end position="470"/>
    </location>
</feature>
<keyword evidence="1" id="KW-0249">Electron transport</keyword>
<dbReference type="Pfam" id="PF00115">
    <property type="entry name" value="COX1"/>
    <property type="match status" value="1"/>
</dbReference>
<feature type="transmembrane region" description="Helical" evidence="2">
    <location>
        <begin position="668"/>
        <end position="687"/>
    </location>
</feature>
<dbReference type="STRING" id="249352.SAMN05444395_10883"/>
<feature type="transmembrane region" description="Helical" evidence="2">
    <location>
        <begin position="48"/>
        <end position="68"/>
    </location>
</feature>
<dbReference type="InterPro" id="IPR000883">
    <property type="entry name" value="Cyt_C_Oxase_1"/>
</dbReference>
<dbReference type="Proteomes" id="UP000077164">
    <property type="component" value="Unassembled WGS sequence"/>
</dbReference>
<dbReference type="Gene3D" id="1.20.210.10">
    <property type="entry name" value="Cytochrome c oxidase-like, subunit I domain"/>
    <property type="match status" value="1"/>
</dbReference>
<protein>
    <submittedName>
        <fullName evidence="5">Cytochrome oxidase subunit I</fullName>
    </submittedName>
</protein>
<dbReference type="RefSeq" id="WP_066082546.1">
    <property type="nucleotide sequence ID" value="NZ_FRDK01000008.1"/>
</dbReference>
<keyword evidence="2" id="KW-0812">Transmembrane</keyword>
<keyword evidence="2" id="KW-0472">Membrane</keyword>
<feature type="transmembrane region" description="Helical" evidence="2">
    <location>
        <begin position="147"/>
        <end position="167"/>
    </location>
</feature>
<name>A0A167ULG7_9FLAO</name>
<feature type="domain" description="Cytochrome oxidase subunit I profile" evidence="4">
    <location>
        <begin position="260"/>
        <end position="722"/>
    </location>
</feature>
<feature type="transmembrane region" description="Helical" evidence="2">
    <location>
        <begin position="509"/>
        <end position="535"/>
    </location>
</feature>
<feature type="transmembrane region" description="Helical" evidence="2">
    <location>
        <begin position="586"/>
        <end position="608"/>
    </location>
</feature>
<dbReference type="InterPro" id="IPR023616">
    <property type="entry name" value="Cyt_c_oxase-like_su1_dom"/>
</dbReference>
<evidence type="ECO:0000259" key="4">
    <source>
        <dbReference type="PROSITE" id="PS50855"/>
    </source>
</evidence>
<keyword evidence="1" id="KW-0679">Respiratory chain</keyword>
<dbReference type="OrthoDB" id="9806838at2"/>
<dbReference type="GO" id="GO:0015990">
    <property type="term" value="P:electron transport coupled proton transport"/>
    <property type="evidence" value="ECO:0007669"/>
    <property type="project" value="TreeGrafter"/>
</dbReference>
<feature type="transmembrane region" description="Helical" evidence="2">
    <location>
        <begin position="347"/>
        <end position="366"/>
    </location>
</feature>
<keyword evidence="6" id="KW-1185">Reference proteome</keyword>
<dbReference type="GO" id="GO:0016020">
    <property type="term" value="C:membrane"/>
    <property type="evidence" value="ECO:0007669"/>
    <property type="project" value="InterPro"/>
</dbReference>
<dbReference type="GO" id="GO:0022904">
    <property type="term" value="P:respiratory electron transport chain"/>
    <property type="evidence" value="ECO:0007669"/>
    <property type="project" value="TreeGrafter"/>
</dbReference>
<dbReference type="PANTHER" id="PTHR10422:SF29">
    <property type="entry name" value="CYTOCHROME C OXIDASE SUBUNIT 1 HOMOLOG, BACTEROID"/>
    <property type="match status" value="1"/>
</dbReference>
<feature type="transmembrane region" description="Helical" evidence="2">
    <location>
        <begin position="410"/>
        <end position="432"/>
    </location>
</feature>
<keyword evidence="2" id="KW-1133">Transmembrane helix</keyword>
<feature type="transmembrane region" description="Helical" evidence="2">
    <location>
        <begin position="620"/>
        <end position="642"/>
    </location>
</feature>
<dbReference type="EMBL" id="LVJE01000044">
    <property type="protein sequence ID" value="OAB25687.1"/>
    <property type="molecule type" value="Genomic_DNA"/>
</dbReference>
<reference evidence="5 6" key="1">
    <citation type="submission" date="2016-03" db="EMBL/GenBank/DDBJ databases">
        <title>Draft genome sequence of Flavobacterium fryxellicola DSM 16209.</title>
        <authorList>
            <person name="Shin S.-K."/>
            <person name="Yi H."/>
        </authorList>
    </citation>
    <scope>NUCLEOTIDE SEQUENCE [LARGE SCALE GENOMIC DNA]</scope>
    <source>
        <strain evidence="5 6">DSM 16209</strain>
    </source>
</reference>
<dbReference type="GO" id="GO:0004129">
    <property type="term" value="F:cytochrome-c oxidase activity"/>
    <property type="evidence" value="ECO:0007669"/>
    <property type="project" value="InterPro"/>
</dbReference>
<keyword evidence="1" id="KW-0813">Transport</keyword>
<dbReference type="AlphaFoldDB" id="A0A167ULG7"/>
<organism evidence="5 6">
    <name type="scientific">Flavobacterium fryxellicola</name>
    <dbReference type="NCBI Taxonomy" id="249352"/>
    <lineage>
        <taxon>Bacteria</taxon>
        <taxon>Pseudomonadati</taxon>
        <taxon>Bacteroidota</taxon>
        <taxon>Flavobacteriia</taxon>
        <taxon>Flavobacteriales</taxon>
        <taxon>Flavobacteriaceae</taxon>
        <taxon>Flavobacterium</taxon>
    </lineage>
</organism>
<feature type="transmembrane region" description="Helical" evidence="2">
    <location>
        <begin position="316"/>
        <end position="335"/>
    </location>
</feature>
<keyword evidence="3" id="KW-0732">Signal</keyword>
<proteinExistence type="predicted"/>
<feature type="transmembrane region" description="Helical" evidence="2">
    <location>
        <begin position="261"/>
        <end position="279"/>
    </location>
</feature>
<feature type="transmembrane region" description="Helical" evidence="2">
    <location>
        <begin position="115"/>
        <end position="135"/>
    </location>
</feature>
<sequence>MIFQMINRLSKSKLKLLILTLLLFLQPFSAVAQNDTDISFFPNKSIEFIDLLVTVVLITVASIVVLLLKLISNTNKTANDQTEHKKSKFKEYISNLNASEIEVIKRKRIKSNNGLSLAILGLLYLVPQIIFAQTGPAKREDIFSEPGIVITLVLIFIPLFFALIYLVSKVTTSFRNYNNFQKLKEAEAFAAFISDDENMPSDSELEEIKQKSAYEVVPNEISAGKASHDSKGLLKNITSETNYRFFATKRPPIKRPKIDPALTKLVLWFLGTAVFWLFVGSSVGEYVGIKFIVPDADTYSWLSIGRLRAVHTNLVFWAWATIGIMGLGYYIVPMVSNAPLNSIKNGWTALICVNFAMFVGAITIMAGINNGGGEYREIIWPIMAIWAVGLLLTVINFIKTIAKRTTTEIYISNWFIVASYIFILIVAFIAYIPMGQDGIGETIVQGYYMHQAVGMWFMFSMLGVLYYLLPQQLNKPIYSYSLGVLAFWSQILFYTVIGTHHFVFSALPWWLQTVAIVGSVGMLIPVVAGTTNYLMTLRGSWSKVSNSYSLPFFFVGIIYYFTGSFQGTAEAFRSTNLIWHFTDFTIAHSHITMYGIITFLLFGGIYAIVPRLTGKEPPQLGVGAHFWLALIGLQFYTIPLMIGGTLKGLMWAEGAPFIDSVVMMGPYWLWRAIGGTLMWLSHIVLVYNMYKMMQPTVDVDVKQKAFEIINQNLETNLAEPKI</sequence>
<feature type="signal peptide" evidence="3">
    <location>
        <begin position="1"/>
        <end position="32"/>
    </location>
</feature>
<evidence type="ECO:0000256" key="3">
    <source>
        <dbReference type="SAM" id="SignalP"/>
    </source>
</evidence>
<evidence type="ECO:0000256" key="2">
    <source>
        <dbReference type="SAM" id="Phobius"/>
    </source>
</evidence>
<dbReference type="InterPro" id="IPR036927">
    <property type="entry name" value="Cyt_c_oxase-like_su1_sf"/>
</dbReference>
<dbReference type="GO" id="GO:0020037">
    <property type="term" value="F:heme binding"/>
    <property type="evidence" value="ECO:0007669"/>
    <property type="project" value="InterPro"/>
</dbReference>
<dbReference type="SUPFAM" id="SSF81442">
    <property type="entry name" value="Cytochrome c oxidase subunit I-like"/>
    <property type="match status" value="1"/>
</dbReference>
<evidence type="ECO:0000256" key="1">
    <source>
        <dbReference type="ARBA" id="ARBA00022660"/>
    </source>
</evidence>
<accession>A0A167ULG7</accession>
<dbReference type="GO" id="GO:0009060">
    <property type="term" value="P:aerobic respiration"/>
    <property type="evidence" value="ECO:0007669"/>
    <property type="project" value="InterPro"/>
</dbReference>
<feature type="transmembrane region" description="Helical" evidence="2">
    <location>
        <begin position="547"/>
        <end position="566"/>
    </location>
</feature>